<gene>
    <name evidence="1" type="ORF">FNV43_RR26011</name>
</gene>
<reference evidence="1" key="1">
    <citation type="submission" date="2020-03" db="EMBL/GenBank/DDBJ databases">
        <title>A high-quality chromosome-level genome assembly of a woody plant with both climbing and erect habits, Rhamnella rubrinervis.</title>
        <authorList>
            <person name="Lu Z."/>
            <person name="Yang Y."/>
            <person name="Zhu X."/>
            <person name="Sun Y."/>
        </authorList>
    </citation>
    <scope>NUCLEOTIDE SEQUENCE</scope>
    <source>
        <strain evidence="1">BYM</strain>
        <tissue evidence="1">Leaf</tissue>
    </source>
</reference>
<dbReference type="Proteomes" id="UP000796880">
    <property type="component" value="Unassembled WGS sequence"/>
</dbReference>
<protein>
    <submittedName>
        <fullName evidence="1">Uncharacterized protein</fullName>
    </submittedName>
</protein>
<accession>A0A8K0DM55</accession>
<dbReference type="InterPro" id="IPR043459">
    <property type="entry name" value="NFD6/NOXY2-like"/>
</dbReference>
<dbReference type="PANTHER" id="PTHR33156:SF2">
    <property type="entry name" value="OS01G0738000 PROTEIN"/>
    <property type="match status" value="1"/>
</dbReference>
<dbReference type="OrthoDB" id="1112931at2759"/>
<evidence type="ECO:0000313" key="1">
    <source>
        <dbReference type="EMBL" id="KAF3431281.1"/>
    </source>
</evidence>
<sequence>MAANCARRTVLVSSASAKTLLSCSQSPSPFAFRASKFSGLPASKPNSASSRLSVPKLNFSRLPVELASLQSLMPLHSATASALSTSLLSLHNDKWGCLSEEGVRYDVDFAFFDLGFYQAWYYFGGGLSEFEISHARIRNILVPLHLLLKLCCTCTFSDVSCSYLILRRVCNTTITWPMSSSFRYKPDHNGGGFCVVPSSQLKMKLV</sequence>
<dbReference type="GO" id="GO:0005739">
    <property type="term" value="C:mitochondrion"/>
    <property type="evidence" value="ECO:0007669"/>
    <property type="project" value="TreeGrafter"/>
</dbReference>
<evidence type="ECO:0000313" key="2">
    <source>
        <dbReference type="Proteomes" id="UP000796880"/>
    </source>
</evidence>
<dbReference type="PANTHER" id="PTHR33156">
    <property type="entry name" value="OS02G0230000 PROTEIN"/>
    <property type="match status" value="1"/>
</dbReference>
<dbReference type="EMBL" id="VOIH02000012">
    <property type="protein sequence ID" value="KAF3431281.1"/>
    <property type="molecule type" value="Genomic_DNA"/>
</dbReference>
<name>A0A8K0DM55_9ROSA</name>
<proteinExistence type="predicted"/>
<dbReference type="AlphaFoldDB" id="A0A8K0DM55"/>
<keyword evidence="2" id="KW-1185">Reference proteome</keyword>
<organism evidence="1 2">
    <name type="scientific">Rhamnella rubrinervis</name>
    <dbReference type="NCBI Taxonomy" id="2594499"/>
    <lineage>
        <taxon>Eukaryota</taxon>
        <taxon>Viridiplantae</taxon>
        <taxon>Streptophyta</taxon>
        <taxon>Embryophyta</taxon>
        <taxon>Tracheophyta</taxon>
        <taxon>Spermatophyta</taxon>
        <taxon>Magnoliopsida</taxon>
        <taxon>eudicotyledons</taxon>
        <taxon>Gunneridae</taxon>
        <taxon>Pentapetalae</taxon>
        <taxon>rosids</taxon>
        <taxon>fabids</taxon>
        <taxon>Rosales</taxon>
        <taxon>Rhamnaceae</taxon>
        <taxon>rhamnoid group</taxon>
        <taxon>Rhamneae</taxon>
        <taxon>Rhamnella</taxon>
    </lineage>
</organism>
<comment type="caution">
    <text evidence="1">The sequence shown here is derived from an EMBL/GenBank/DDBJ whole genome shotgun (WGS) entry which is preliminary data.</text>
</comment>